<reference evidence="4 5" key="1">
    <citation type="submission" date="2021-01" db="EMBL/GenBank/DDBJ databases">
        <title>Whole genome shotgun sequence of Microbispora corallina NBRC 16416.</title>
        <authorList>
            <person name="Komaki H."/>
            <person name="Tamura T."/>
        </authorList>
    </citation>
    <scope>NUCLEOTIDE SEQUENCE [LARGE SCALE GENOMIC DNA]</scope>
    <source>
        <strain evidence="4 5">NBRC 16416</strain>
    </source>
</reference>
<comment type="caution">
    <text evidence="4">The sequence shown here is derived from an EMBL/GenBank/DDBJ whole genome shotgun (WGS) entry which is preliminary data.</text>
</comment>
<sequence length="349" mass="37314">MLPPTIMIVGDSISQGLEGDYTWRYRLARHFDAHGVAARFVGPWTGTATLPVRQPPGYPARAAEPGCEGRYRPGISFPGSRHYARWGRLLAEAKDGIGAAVAAHRPEYLMVGLGFNDLAWGVSGPDRLLADVGTFVREARAADPRLRFLVADVVHRTPLGHSPDLPRVTASYNERLPDLLDRLSTASSPIMPVGLAGVYDPRHDAYDGLHPNSVGEFRIARAFAGAFSAAFAGGRLDFAAPIPRTPDPLPIRPARGLTVRPYGRGVRISWTPVFGASGYWLHLRDTGSGEPFRRSELPVAATSCDLSPEPGRAYEVAVSAARGPQETAPTGPVAFTLGAPLLASGLPSS</sequence>
<name>A0ABQ4FYY7_9ACTN</name>
<dbReference type="EMBL" id="BOOC01000011">
    <property type="protein sequence ID" value="GIH40036.1"/>
    <property type="molecule type" value="Genomic_DNA"/>
</dbReference>
<dbReference type="InterPro" id="IPR036514">
    <property type="entry name" value="SGNH_hydro_sf"/>
</dbReference>
<dbReference type="CDD" id="cd00063">
    <property type="entry name" value="FN3"/>
    <property type="match status" value="1"/>
</dbReference>
<evidence type="ECO:0000259" key="3">
    <source>
        <dbReference type="PROSITE" id="PS50853"/>
    </source>
</evidence>
<dbReference type="InterPro" id="IPR003961">
    <property type="entry name" value="FN3_dom"/>
</dbReference>
<dbReference type="PROSITE" id="PS50853">
    <property type="entry name" value="FN3"/>
    <property type="match status" value="1"/>
</dbReference>
<protein>
    <recommendedName>
        <fullName evidence="3">Fibronectin type-III domain-containing protein</fullName>
    </recommendedName>
</protein>
<dbReference type="Gene3D" id="2.60.40.10">
    <property type="entry name" value="Immunoglobulins"/>
    <property type="match status" value="1"/>
</dbReference>
<evidence type="ECO:0000313" key="4">
    <source>
        <dbReference type="EMBL" id="GIH40036.1"/>
    </source>
</evidence>
<dbReference type="InterPro" id="IPR036116">
    <property type="entry name" value="FN3_sf"/>
</dbReference>
<accession>A0ABQ4FYY7</accession>
<evidence type="ECO:0000256" key="1">
    <source>
        <dbReference type="ARBA" id="ARBA00023295"/>
    </source>
</evidence>
<dbReference type="Proteomes" id="UP000603904">
    <property type="component" value="Unassembled WGS sequence"/>
</dbReference>
<dbReference type="InterPro" id="IPR053140">
    <property type="entry name" value="GDSL_Rv0518-like"/>
</dbReference>
<keyword evidence="2" id="KW-0624">Polysaccharide degradation</keyword>
<dbReference type="RefSeq" id="WP_204057498.1">
    <property type="nucleotide sequence ID" value="NZ_BAAAGP010000027.1"/>
</dbReference>
<dbReference type="PANTHER" id="PTHR43784">
    <property type="entry name" value="GDSL-LIKE LIPASE/ACYLHYDROLASE, PUTATIVE (AFU_ORTHOLOGUE AFUA_2G00820)-RELATED"/>
    <property type="match status" value="1"/>
</dbReference>
<dbReference type="InterPro" id="IPR013830">
    <property type="entry name" value="SGNH_hydro"/>
</dbReference>
<proteinExistence type="predicted"/>
<dbReference type="Gene3D" id="3.40.50.1110">
    <property type="entry name" value="SGNH hydrolase"/>
    <property type="match status" value="1"/>
</dbReference>
<gene>
    <name evidence="4" type="ORF">Mco01_30360</name>
</gene>
<keyword evidence="1" id="KW-0378">Hydrolase</keyword>
<dbReference type="Pfam" id="PF13472">
    <property type="entry name" value="Lipase_GDSL_2"/>
    <property type="match status" value="1"/>
</dbReference>
<dbReference type="SUPFAM" id="SSF52266">
    <property type="entry name" value="SGNH hydrolase"/>
    <property type="match status" value="1"/>
</dbReference>
<organism evidence="4 5">
    <name type="scientific">Microbispora corallina</name>
    <dbReference type="NCBI Taxonomy" id="83302"/>
    <lineage>
        <taxon>Bacteria</taxon>
        <taxon>Bacillati</taxon>
        <taxon>Actinomycetota</taxon>
        <taxon>Actinomycetes</taxon>
        <taxon>Streptosporangiales</taxon>
        <taxon>Streptosporangiaceae</taxon>
        <taxon>Microbispora</taxon>
    </lineage>
</organism>
<dbReference type="InterPro" id="IPR013783">
    <property type="entry name" value="Ig-like_fold"/>
</dbReference>
<keyword evidence="1" id="KW-0326">Glycosidase</keyword>
<evidence type="ECO:0000313" key="5">
    <source>
        <dbReference type="Proteomes" id="UP000603904"/>
    </source>
</evidence>
<evidence type="ECO:0000256" key="2">
    <source>
        <dbReference type="ARBA" id="ARBA00023326"/>
    </source>
</evidence>
<feature type="domain" description="Fibronectin type-III" evidence="3">
    <location>
        <begin position="250"/>
        <end position="340"/>
    </location>
</feature>
<keyword evidence="5" id="KW-1185">Reference proteome</keyword>
<dbReference type="SUPFAM" id="SSF49265">
    <property type="entry name" value="Fibronectin type III"/>
    <property type="match status" value="1"/>
</dbReference>
<keyword evidence="2" id="KW-0119">Carbohydrate metabolism</keyword>
<dbReference type="PANTHER" id="PTHR43784:SF2">
    <property type="entry name" value="GDSL-LIKE LIPASE_ACYLHYDROLASE, PUTATIVE (AFU_ORTHOLOGUE AFUA_2G00820)-RELATED"/>
    <property type="match status" value="1"/>
</dbReference>